<comment type="similarity">
    <text evidence="2">Belongs to the branched chain amino acid transporter family.</text>
</comment>
<dbReference type="AlphaFoldDB" id="A0A1L7D6N8"/>
<feature type="transmembrane region" description="Helical" evidence="9">
    <location>
        <begin position="308"/>
        <end position="326"/>
    </location>
</feature>
<evidence type="ECO:0000313" key="10">
    <source>
        <dbReference type="EMBL" id="APT93727.1"/>
    </source>
</evidence>
<dbReference type="GO" id="GO:0015188">
    <property type="term" value="F:L-isoleucine transmembrane transporter activity"/>
    <property type="evidence" value="ECO:0007669"/>
    <property type="project" value="TreeGrafter"/>
</dbReference>
<feature type="transmembrane region" description="Helical" evidence="9">
    <location>
        <begin position="112"/>
        <end position="132"/>
    </location>
</feature>
<evidence type="ECO:0000256" key="4">
    <source>
        <dbReference type="ARBA" id="ARBA00022475"/>
    </source>
</evidence>
<comment type="subcellular location">
    <subcellularLocation>
        <location evidence="1">Cell membrane</location>
        <topology evidence="1">Multi-pass membrane protein</topology>
    </subcellularLocation>
</comment>
<dbReference type="PANTHER" id="PTHR30588:SF0">
    <property type="entry name" value="BRANCHED-CHAIN AMINO ACID PERMEASE BRNQ"/>
    <property type="match status" value="1"/>
</dbReference>
<evidence type="ECO:0000256" key="7">
    <source>
        <dbReference type="ARBA" id="ARBA00022989"/>
    </source>
</evidence>
<keyword evidence="4" id="KW-1003">Cell membrane</keyword>
<keyword evidence="7 9" id="KW-1133">Transmembrane helix</keyword>
<dbReference type="GO" id="GO:0005886">
    <property type="term" value="C:plasma membrane"/>
    <property type="evidence" value="ECO:0007669"/>
    <property type="project" value="UniProtKB-SubCell"/>
</dbReference>
<reference evidence="10 11" key="1">
    <citation type="submission" date="2014-08" db="EMBL/GenBank/DDBJ databases">
        <title>Complete genome sequence of Corynebacterium phocae M408/89/1(T)(=DSM 44612(T)), isolated from the common seal (Phoca vitulina).</title>
        <authorList>
            <person name="Ruckert C."/>
            <person name="Albersmeier A."/>
            <person name="Winkler A."/>
            <person name="Kalinowski J."/>
        </authorList>
    </citation>
    <scope>NUCLEOTIDE SEQUENCE [LARGE SCALE GENOMIC DNA]</scope>
    <source>
        <strain evidence="10 11">M408/89/1</strain>
    </source>
</reference>
<protein>
    <submittedName>
        <fullName evidence="10">Uncharacterized protein</fullName>
    </submittedName>
</protein>
<keyword evidence="3" id="KW-0813">Transport</keyword>
<keyword evidence="5 9" id="KW-0812">Transmembrane</keyword>
<feature type="transmembrane region" description="Helical" evidence="9">
    <location>
        <begin position="71"/>
        <end position="92"/>
    </location>
</feature>
<evidence type="ECO:0000313" key="11">
    <source>
        <dbReference type="Proteomes" id="UP000185491"/>
    </source>
</evidence>
<dbReference type="GO" id="GO:0015190">
    <property type="term" value="F:L-leucine transmembrane transporter activity"/>
    <property type="evidence" value="ECO:0007669"/>
    <property type="project" value="TreeGrafter"/>
</dbReference>
<gene>
    <name evidence="10" type="ORF">CPHO_07380</name>
</gene>
<dbReference type="Proteomes" id="UP000185491">
    <property type="component" value="Chromosome"/>
</dbReference>
<sequence>MVIMAASLMLFSMFFGAGNLIFPPMVGVNSGTNFWPAIIGFLAAGVVLPIVSIIAVAMGGSNVRELAARGGWLFGLGFSVIAYLSIGAFYALPRTGAVAMSTAITPLTEWDGIVANSIFALIFFGVTLLLAWNPHKIIDTLGKVLTPALVFLLLALIAVAAVKFERHPEAPVAAYQDNPMVAGLFEGYNTMDAIAGLAFGIVIISSLRAKGLGQAGGQSLVRLTSITGVIAGSLLAVIYLGLAYIAQTIPDSQSYTSGAELLADSSNLTLGIVGQLAFSLIVLLACLTTSVGLLSATSEFFHRLAPGLSYHGFAIIFTVMSAALAIQGLDTVLAIAVPFIIFLYPPAITLMLVTMLQPLLKSVVHFHWTYRVALWVAAIWSALSVLASQGIATEALRPMLGLAPGFEVGLDWVAPTAVALVVGFVLDLLTQKKGIEQ</sequence>
<dbReference type="KEGG" id="cpho:CPHO_07380"/>
<keyword evidence="6" id="KW-0029">Amino-acid transport</keyword>
<evidence type="ECO:0000256" key="5">
    <source>
        <dbReference type="ARBA" id="ARBA00022692"/>
    </source>
</evidence>
<evidence type="ECO:0000256" key="3">
    <source>
        <dbReference type="ARBA" id="ARBA00022448"/>
    </source>
</evidence>
<feature type="transmembrane region" description="Helical" evidence="9">
    <location>
        <begin position="35"/>
        <end position="59"/>
    </location>
</feature>
<dbReference type="GO" id="GO:0015818">
    <property type="term" value="P:isoleucine transport"/>
    <property type="evidence" value="ECO:0007669"/>
    <property type="project" value="TreeGrafter"/>
</dbReference>
<feature type="transmembrane region" description="Helical" evidence="9">
    <location>
        <begin position="412"/>
        <end position="430"/>
    </location>
</feature>
<feature type="transmembrane region" description="Helical" evidence="9">
    <location>
        <begin position="272"/>
        <end position="296"/>
    </location>
</feature>
<dbReference type="GO" id="GO:0015820">
    <property type="term" value="P:L-leucine transport"/>
    <property type="evidence" value="ECO:0007669"/>
    <property type="project" value="TreeGrafter"/>
</dbReference>
<name>A0A1L7D6N8_9CORY</name>
<keyword evidence="11" id="KW-1185">Reference proteome</keyword>
<dbReference type="STRING" id="161895.CPHO_07380"/>
<dbReference type="EMBL" id="CP009249">
    <property type="protein sequence ID" value="APT93727.1"/>
    <property type="molecule type" value="Genomic_DNA"/>
</dbReference>
<dbReference type="Pfam" id="PF05525">
    <property type="entry name" value="Branch_AA_trans"/>
    <property type="match status" value="1"/>
</dbReference>
<dbReference type="GO" id="GO:0005304">
    <property type="term" value="F:L-valine transmembrane transporter activity"/>
    <property type="evidence" value="ECO:0007669"/>
    <property type="project" value="TreeGrafter"/>
</dbReference>
<evidence type="ECO:0000256" key="2">
    <source>
        <dbReference type="ARBA" id="ARBA00008540"/>
    </source>
</evidence>
<feature type="transmembrane region" description="Helical" evidence="9">
    <location>
        <begin position="144"/>
        <end position="162"/>
    </location>
</feature>
<evidence type="ECO:0000256" key="9">
    <source>
        <dbReference type="SAM" id="Phobius"/>
    </source>
</evidence>
<feature type="transmembrane region" description="Helical" evidence="9">
    <location>
        <begin position="368"/>
        <end position="392"/>
    </location>
</feature>
<organism evidence="10 11">
    <name type="scientific">Corynebacterium phocae</name>
    <dbReference type="NCBI Taxonomy" id="161895"/>
    <lineage>
        <taxon>Bacteria</taxon>
        <taxon>Bacillati</taxon>
        <taxon>Actinomycetota</taxon>
        <taxon>Actinomycetes</taxon>
        <taxon>Mycobacteriales</taxon>
        <taxon>Corynebacteriaceae</taxon>
        <taxon>Corynebacterium</taxon>
    </lineage>
</organism>
<keyword evidence="8 9" id="KW-0472">Membrane</keyword>
<dbReference type="NCBIfam" id="TIGR00796">
    <property type="entry name" value="livcs"/>
    <property type="match status" value="1"/>
</dbReference>
<feature type="transmembrane region" description="Helical" evidence="9">
    <location>
        <begin position="332"/>
        <end position="356"/>
    </location>
</feature>
<evidence type="ECO:0000256" key="6">
    <source>
        <dbReference type="ARBA" id="ARBA00022970"/>
    </source>
</evidence>
<evidence type="ECO:0000256" key="1">
    <source>
        <dbReference type="ARBA" id="ARBA00004651"/>
    </source>
</evidence>
<proteinExistence type="inferred from homology"/>
<dbReference type="InterPro" id="IPR004685">
    <property type="entry name" value="Brnchd-chn_aa_trnsp_Livcs"/>
</dbReference>
<feature type="transmembrane region" description="Helical" evidence="9">
    <location>
        <begin position="188"/>
        <end position="207"/>
    </location>
</feature>
<accession>A0A1L7D6N8</accession>
<feature type="transmembrane region" description="Helical" evidence="9">
    <location>
        <begin position="219"/>
        <end position="246"/>
    </location>
</feature>
<dbReference type="PANTHER" id="PTHR30588">
    <property type="entry name" value="BRANCHED-CHAIN AMINO ACID TRANSPORT SYSTEM 2 CARRIER PROTEIN"/>
    <property type="match status" value="1"/>
</dbReference>
<evidence type="ECO:0000256" key="8">
    <source>
        <dbReference type="ARBA" id="ARBA00023136"/>
    </source>
</evidence>